<evidence type="ECO:0000313" key="3">
    <source>
        <dbReference type="EMBL" id="GFJ76216.1"/>
    </source>
</evidence>
<dbReference type="Pfam" id="PF00296">
    <property type="entry name" value="Bac_luciferase"/>
    <property type="match status" value="1"/>
</dbReference>
<dbReference type="InterPro" id="IPR019945">
    <property type="entry name" value="F420_G6P_DH-rel"/>
</dbReference>
<keyword evidence="4" id="KW-1185">Reference proteome</keyword>
<protein>
    <submittedName>
        <fullName evidence="3">LLM class F420-dependent oxidoreductase</fullName>
    </submittedName>
</protein>
<feature type="domain" description="Luciferase-like" evidence="2">
    <location>
        <begin position="30"/>
        <end position="228"/>
    </location>
</feature>
<sequence>MDRRRVAILVAALAKTGPHGWPRSGYRAGMRIGYFLSSEEYTPAELVAQAKGAEAAGFQALWISDHYHPWVDAQGQSPFVWSMIGALSQVTRLPVTTAVTCPTVRIHPAVVAQAAATSAVLHEGRFVLGVGSGEALNEHIFGDPWPSADVRLEMLEEAVDVMRQLWKGGFVDHRGRHYTVENARIYTRPERPPAVYVSGFGPKAVDLAARIGDGYVSTMPDGDLVRRFRDGGGGDKPCQGGFKAAFAGSAEEGARIAFERWPNAGVPGELSQVLPSPRHFEQASQLVTQEMVGDSFACGDDPEPHLRQIEQYAEAGFDEVYVANTGPHWQGLFDMYAAKVLPRFA</sequence>
<dbReference type="InterPro" id="IPR036661">
    <property type="entry name" value="Luciferase-like_sf"/>
</dbReference>
<reference evidence="3 4" key="1">
    <citation type="submission" date="2020-03" db="EMBL/GenBank/DDBJ databases">
        <title>Whole genome shotgun sequence of Phytohabitans houttuyneae NBRC 108639.</title>
        <authorList>
            <person name="Komaki H."/>
            <person name="Tamura T."/>
        </authorList>
    </citation>
    <scope>NUCLEOTIDE SEQUENCE [LARGE SCALE GENOMIC DNA]</scope>
    <source>
        <strain evidence="3 4">NBRC 108639</strain>
    </source>
</reference>
<dbReference type="Gene3D" id="3.20.20.30">
    <property type="entry name" value="Luciferase-like domain"/>
    <property type="match status" value="1"/>
</dbReference>
<dbReference type="InterPro" id="IPR011251">
    <property type="entry name" value="Luciferase-like_dom"/>
</dbReference>
<dbReference type="NCBIfam" id="TIGR03557">
    <property type="entry name" value="F420_G6P_family"/>
    <property type="match status" value="1"/>
</dbReference>
<evidence type="ECO:0000256" key="1">
    <source>
        <dbReference type="ARBA" id="ARBA00023002"/>
    </source>
</evidence>
<dbReference type="EMBL" id="BLPF01000001">
    <property type="protein sequence ID" value="GFJ76216.1"/>
    <property type="molecule type" value="Genomic_DNA"/>
</dbReference>
<dbReference type="GO" id="GO:0016705">
    <property type="term" value="F:oxidoreductase activity, acting on paired donors, with incorporation or reduction of molecular oxygen"/>
    <property type="evidence" value="ECO:0007669"/>
    <property type="project" value="InterPro"/>
</dbReference>
<gene>
    <name evidence="3" type="ORF">Phou_003960</name>
</gene>
<dbReference type="PANTHER" id="PTHR43244">
    <property type="match status" value="1"/>
</dbReference>
<organism evidence="3 4">
    <name type="scientific">Phytohabitans houttuyneae</name>
    <dbReference type="NCBI Taxonomy" id="1076126"/>
    <lineage>
        <taxon>Bacteria</taxon>
        <taxon>Bacillati</taxon>
        <taxon>Actinomycetota</taxon>
        <taxon>Actinomycetes</taxon>
        <taxon>Micromonosporales</taxon>
        <taxon>Micromonosporaceae</taxon>
    </lineage>
</organism>
<dbReference type="SUPFAM" id="SSF51679">
    <property type="entry name" value="Bacterial luciferase-like"/>
    <property type="match status" value="1"/>
</dbReference>
<name>A0A6V8K2M8_9ACTN</name>
<accession>A0A6V8K2M8</accession>
<keyword evidence="1" id="KW-0560">Oxidoreductase</keyword>
<dbReference type="InterPro" id="IPR050564">
    <property type="entry name" value="F420-G6PD/mer"/>
</dbReference>
<comment type="caution">
    <text evidence="3">The sequence shown here is derived from an EMBL/GenBank/DDBJ whole genome shotgun (WGS) entry which is preliminary data.</text>
</comment>
<dbReference type="AlphaFoldDB" id="A0A6V8K2M8"/>
<dbReference type="PANTHER" id="PTHR43244:SF1">
    <property type="entry name" value="5,10-METHYLENETETRAHYDROMETHANOPTERIN REDUCTASE"/>
    <property type="match status" value="1"/>
</dbReference>
<proteinExistence type="predicted"/>
<dbReference type="CDD" id="cd01097">
    <property type="entry name" value="Tetrahydromethanopterin_reductase"/>
    <property type="match status" value="1"/>
</dbReference>
<evidence type="ECO:0000313" key="4">
    <source>
        <dbReference type="Proteomes" id="UP000482800"/>
    </source>
</evidence>
<dbReference type="Proteomes" id="UP000482800">
    <property type="component" value="Unassembled WGS sequence"/>
</dbReference>
<reference evidence="3 4" key="2">
    <citation type="submission" date="2020-03" db="EMBL/GenBank/DDBJ databases">
        <authorList>
            <person name="Ichikawa N."/>
            <person name="Kimura A."/>
            <person name="Kitahashi Y."/>
            <person name="Uohara A."/>
        </authorList>
    </citation>
    <scope>NUCLEOTIDE SEQUENCE [LARGE SCALE GENOMIC DNA]</scope>
    <source>
        <strain evidence="3 4">NBRC 108639</strain>
    </source>
</reference>
<evidence type="ECO:0000259" key="2">
    <source>
        <dbReference type="Pfam" id="PF00296"/>
    </source>
</evidence>